<accession>A0A2P2PPJ2</accession>
<dbReference type="AlphaFoldDB" id="A0A2P2PPJ2"/>
<sequence>MTKIYSLTDNLMGKLLEMMILPKGMA</sequence>
<dbReference type="EMBL" id="GGEC01076184">
    <property type="protein sequence ID" value="MBX56668.1"/>
    <property type="molecule type" value="Transcribed_RNA"/>
</dbReference>
<name>A0A2P2PPJ2_RHIMU</name>
<evidence type="ECO:0000313" key="1">
    <source>
        <dbReference type="EMBL" id="MBX56668.1"/>
    </source>
</evidence>
<organism evidence="1">
    <name type="scientific">Rhizophora mucronata</name>
    <name type="common">Asiatic mangrove</name>
    <dbReference type="NCBI Taxonomy" id="61149"/>
    <lineage>
        <taxon>Eukaryota</taxon>
        <taxon>Viridiplantae</taxon>
        <taxon>Streptophyta</taxon>
        <taxon>Embryophyta</taxon>
        <taxon>Tracheophyta</taxon>
        <taxon>Spermatophyta</taxon>
        <taxon>Magnoliopsida</taxon>
        <taxon>eudicotyledons</taxon>
        <taxon>Gunneridae</taxon>
        <taxon>Pentapetalae</taxon>
        <taxon>rosids</taxon>
        <taxon>fabids</taxon>
        <taxon>Malpighiales</taxon>
        <taxon>Rhizophoraceae</taxon>
        <taxon>Rhizophora</taxon>
    </lineage>
</organism>
<protein>
    <submittedName>
        <fullName evidence="1">Uncharacterized protein</fullName>
    </submittedName>
</protein>
<proteinExistence type="predicted"/>
<reference evidence="1" key="1">
    <citation type="submission" date="2018-02" db="EMBL/GenBank/DDBJ databases">
        <title>Rhizophora mucronata_Transcriptome.</title>
        <authorList>
            <person name="Meera S.P."/>
            <person name="Sreeshan A."/>
            <person name="Augustine A."/>
        </authorList>
    </citation>
    <scope>NUCLEOTIDE SEQUENCE</scope>
    <source>
        <tissue evidence="1">Leaf</tissue>
    </source>
</reference>